<gene>
    <name evidence="2" type="ORF">IC610_11205</name>
</gene>
<organism evidence="2 3">
    <name type="scientific">Chryseobacterium caseinilyticum</name>
    <dbReference type="NCBI Taxonomy" id="2771428"/>
    <lineage>
        <taxon>Bacteria</taxon>
        <taxon>Pseudomonadati</taxon>
        <taxon>Bacteroidota</taxon>
        <taxon>Flavobacteriia</taxon>
        <taxon>Flavobacteriales</taxon>
        <taxon>Weeksellaceae</taxon>
        <taxon>Chryseobacterium group</taxon>
        <taxon>Chryseobacterium</taxon>
    </lineage>
</organism>
<feature type="transmembrane region" description="Helical" evidence="1">
    <location>
        <begin position="148"/>
        <end position="174"/>
    </location>
</feature>
<protein>
    <recommendedName>
        <fullName evidence="4">DUF2007 domain-containing protein</fullName>
    </recommendedName>
</protein>
<accession>A0ABR8ZCK1</accession>
<reference evidence="2 3" key="1">
    <citation type="submission" date="2020-09" db="EMBL/GenBank/DDBJ databases">
        <title>Genome seq and assembly of Chryseobacterium sp.</title>
        <authorList>
            <person name="Chhetri G."/>
        </authorList>
    </citation>
    <scope>NUCLEOTIDE SEQUENCE [LARGE SCALE GENOMIC DNA]</scope>
    <source>
        <strain evidence="2 3">GCR10</strain>
    </source>
</reference>
<proteinExistence type="predicted"/>
<evidence type="ECO:0008006" key="4">
    <source>
        <dbReference type="Google" id="ProtNLM"/>
    </source>
</evidence>
<name>A0ABR8ZCK1_9FLAO</name>
<keyword evidence="1" id="KW-0812">Transmembrane</keyword>
<feature type="transmembrane region" description="Helical" evidence="1">
    <location>
        <begin position="195"/>
        <end position="215"/>
    </location>
</feature>
<dbReference type="EMBL" id="JACYFS010000003">
    <property type="protein sequence ID" value="MBD8082983.1"/>
    <property type="molecule type" value="Genomic_DNA"/>
</dbReference>
<evidence type="ECO:0000256" key="1">
    <source>
        <dbReference type="SAM" id="Phobius"/>
    </source>
</evidence>
<dbReference type="RefSeq" id="WP_191736939.1">
    <property type="nucleotide sequence ID" value="NZ_JACYFS010000003.1"/>
</dbReference>
<dbReference type="Proteomes" id="UP000637299">
    <property type="component" value="Unassembled WGS sequence"/>
</dbReference>
<evidence type="ECO:0000313" key="2">
    <source>
        <dbReference type="EMBL" id="MBD8082983.1"/>
    </source>
</evidence>
<keyword evidence="1" id="KW-0472">Membrane</keyword>
<comment type="caution">
    <text evidence="2">The sequence shown here is derived from an EMBL/GenBank/DDBJ whole genome shotgun (WGS) entry which is preliminary data.</text>
</comment>
<keyword evidence="1" id="KW-1133">Transmembrane helix</keyword>
<keyword evidence="3" id="KW-1185">Reference proteome</keyword>
<sequence>MIKGLSTYRKFIYEDDALELMEILKQNHITYELVNNSSQLDSNFGGDINTKQFELKIHREDFVIAENLEEELLKNEIENVAEDYHLFDYSDEELVEIVTKKEEWNKFDYLLAQKILKQRGKEINPELLKIINKQRIENLATEEVSPTWLIIIGYVCAILGGLFGVFIGAYLMYYKKAMPNGGRMYGFSRKDRSHGQNILIISGIAFLFWIVVRLFNYKNY</sequence>
<evidence type="ECO:0000313" key="3">
    <source>
        <dbReference type="Proteomes" id="UP000637299"/>
    </source>
</evidence>